<dbReference type="Proteomes" id="UP000325313">
    <property type="component" value="Unassembled WGS sequence"/>
</dbReference>
<gene>
    <name evidence="1" type="ORF">PGTUg99_037225</name>
</gene>
<evidence type="ECO:0000313" key="1">
    <source>
        <dbReference type="EMBL" id="KAA1122379.1"/>
    </source>
</evidence>
<proteinExistence type="predicted"/>
<name>A0A5B0RAM8_PUCGR</name>
<accession>A0A5B0RAM8</accession>
<evidence type="ECO:0000313" key="2">
    <source>
        <dbReference type="Proteomes" id="UP000325313"/>
    </source>
</evidence>
<reference evidence="1 2" key="1">
    <citation type="submission" date="2019-05" db="EMBL/GenBank/DDBJ databases">
        <title>Emergence of the Ug99 lineage of the wheat stem rust pathogen through somatic hybridization.</title>
        <authorList>
            <person name="Li F."/>
            <person name="Upadhyaya N.M."/>
            <person name="Sperschneider J."/>
            <person name="Matny O."/>
            <person name="Nguyen-Phuc H."/>
            <person name="Mago R."/>
            <person name="Raley C."/>
            <person name="Miller M.E."/>
            <person name="Silverstein K.A.T."/>
            <person name="Henningsen E."/>
            <person name="Hirsch C.D."/>
            <person name="Visser B."/>
            <person name="Pretorius Z.A."/>
            <person name="Steffenson B.J."/>
            <person name="Schwessinger B."/>
            <person name="Dodds P.N."/>
            <person name="Figueroa M."/>
        </authorList>
    </citation>
    <scope>NUCLEOTIDE SEQUENCE [LARGE SCALE GENOMIC DNA]</scope>
    <source>
        <strain evidence="1 2">Ug99</strain>
    </source>
</reference>
<dbReference type="EMBL" id="VDEP01000236">
    <property type="protein sequence ID" value="KAA1122379.1"/>
    <property type="molecule type" value="Genomic_DNA"/>
</dbReference>
<protein>
    <submittedName>
        <fullName evidence="1">Uncharacterized protein</fullName>
    </submittedName>
</protein>
<dbReference type="AlphaFoldDB" id="A0A5B0RAM8"/>
<comment type="caution">
    <text evidence="1">The sequence shown here is derived from an EMBL/GenBank/DDBJ whole genome shotgun (WGS) entry which is preliminary data.</text>
</comment>
<organism evidence="1 2">
    <name type="scientific">Puccinia graminis f. sp. tritici</name>
    <dbReference type="NCBI Taxonomy" id="56615"/>
    <lineage>
        <taxon>Eukaryota</taxon>
        <taxon>Fungi</taxon>
        <taxon>Dikarya</taxon>
        <taxon>Basidiomycota</taxon>
        <taxon>Pucciniomycotina</taxon>
        <taxon>Pucciniomycetes</taxon>
        <taxon>Pucciniales</taxon>
        <taxon>Pucciniaceae</taxon>
        <taxon>Puccinia</taxon>
    </lineage>
</organism>
<sequence>MHVADRIPSSFNPAASFSAGYLVRRSESIPGAPPAIQLLPSTFPLSVGIVTRCCTNLSTSFPAFLTYVCRQFVQYLDLQKYNTCPQQP</sequence>